<name>A0AAE7AHL5_AERME</name>
<accession>A0AAE7AHL5</accession>
<dbReference type="Proteomes" id="UP000502006">
    <property type="component" value="Chromosome"/>
</dbReference>
<dbReference type="RefSeq" id="WP_152565388.1">
    <property type="nucleotide sequence ID" value="NZ_CAWLWF010000011.1"/>
</dbReference>
<protein>
    <submittedName>
        <fullName evidence="1">Uncharacterized protein</fullName>
    </submittedName>
</protein>
<dbReference type="AlphaFoldDB" id="A0AAE7AHL5"/>
<proteinExistence type="predicted"/>
<evidence type="ECO:0000313" key="2">
    <source>
        <dbReference type="Proteomes" id="UP000502006"/>
    </source>
</evidence>
<gene>
    <name evidence="1" type="ORF">E4186_14580</name>
</gene>
<dbReference type="EMBL" id="CP038444">
    <property type="protein sequence ID" value="QJT31280.1"/>
    <property type="molecule type" value="Genomic_DNA"/>
</dbReference>
<reference evidence="1 2" key="1">
    <citation type="submission" date="2019-03" db="EMBL/GenBank/DDBJ databases">
        <title>Novel transposon Tn6433 accelerates the dissemination of tet(E) in Aeromonas from aerobic biofilm under oxytetracycline stress.</title>
        <authorList>
            <person name="Shi Y."/>
            <person name="Tian Z."/>
            <person name="Zhang Y."/>
            <person name="Zhang H."/>
            <person name="Yang M."/>
        </authorList>
    </citation>
    <scope>NUCLEOTIDE SEQUENCE [LARGE SCALE GENOMIC DNA]</scope>
    <source>
        <strain evidence="1 2">T5-8</strain>
    </source>
</reference>
<organism evidence="1 2">
    <name type="scientific">Aeromonas media</name>
    <dbReference type="NCBI Taxonomy" id="651"/>
    <lineage>
        <taxon>Bacteria</taxon>
        <taxon>Pseudomonadati</taxon>
        <taxon>Pseudomonadota</taxon>
        <taxon>Gammaproteobacteria</taxon>
        <taxon>Aeromonadales</taxon>
        <taxon>Aeromonadaceae</taxon>
        <taxon>Aeromonas</taxon>
    </lineage>
</organism>
<evidence type="ECO:0000313" key="1">
    <source>
        <dbReference type="EMBL" id="QJT31280.1"/>
    </source>
</evidence>
<sequence length="82" mass="8818">MLDQLVMGYASQMSGQKAAFVTLNHIQTIDCNMRRAKAACGHPVRHGRRRQALLPDPAAGLSQPDPLLHIAASQGCLVDLGK</sequence>